<reference evidence="3" key="1">
    <citation type="submission" date="2021-01" db="EMBL/GenBank/DDBJ databases">
        <title>Adiantum capillus-veneris genome.</title>
        <authorList>
            <person name="Fang Y."/>
            <person name="Liao Q."/>
        </authorList>
    </citation>
    <scope>NUCLEOTIDE SEQUENCE</scope>
    <source>
        <strain evidence="3">H3</strain>
        <tissue evidence="3">Leaf</tissue>
    </source>
</reference>
<dbReference type="Proteomes" id="UP000886520">
    <property type="component" value="Chromosome 9"/>
</dbReference>
<accession>A0A9D4ZHD7</accession>
<evidence type="ECO:0000313" key="4">
    <source>
        <dbReference type="Proteomes" id="UP000886520"/>
    </source>
</evidence>
<comment type="caution">
    <text evidence="3">The sequence shown here is derived from an EMBL/GenBank/DDBJ whole genome shotgun (WGS) entry which is preliminary data.</text>
</comment>
<evidence type="ECO:0000256" key="2">
    <source>
        <dbReference type="SAM" id="SignalP"/>
    </source>
</evidence>
<keyword evidence="4" id="KW-1185">Reference proteome</keyword>
<feature type="region of interest" description="Disordered" evidence="1">
    <location>
        <begin position="109"/>
        <end position="128"/>
    </location>
</feature>
<organism evidence="3 4">
    <name type="scientific">Adiantum capillus-veneris</name>
    <name type="common">Maidenhair fern</name>
    <dbReference type="NCBI Taxonomy" id="13818"/>
    <lineage>
        <taxon>Eukaryota</taxon>
        <taxon>Viridiplantae</taxon>
        <taxon>Streptophyta</taxon>
        <taxon>Embryophyta</taxon>
        <taxon>Tracheophyta</taxon>
        <taxon>Polypodiopsida</taxon>
        <taxon>Polypodiidae</taxon>
        <taxon>Polypodiales</taxon>
        <taxon>Pteridineae</taxon>
        <taxon>Pteridaceae</taxon>
        <taxon>Vittarioideae</taxon>
        <taxon>Adiantum</taxon>
    </lineage>
</organism>
<evidence type="ECO:0000313" key="3">
    <source>
        <dbReference type="EMBL" id="KAI5075608.1"/>
    </source>
</evidence>
<evidence type="ECO:0000256" key="1">
    <source>
        <dbReference type="SAM" id="MobiDB-lite"/>
    </source>
</evidence>
<dbReference type="AlphaFoldDB" id="A0A9D4ZHD7"/>
<proteinExistence type="predicted"/>
<protein>
    <submittedName>
        <fullName evidence="3">Uncharacterized protein</fullName>
    </submittedName>
</protein>
<gene>
    <name evidence="3" type="ORF">GOP47_0009684</name>
</gene>
<name>A0A9D4ZHD7_ADICA</name>
<feature type="chain" id="PRO_5039697439" evidence="2">
    <location>
        <begin position="26"/>
        <end position="128"/>
    </location>
</feature>
<feature type="signal peptide" evidence="2">
    <location>
        <begin position="1"/>
        <end position="25"/>
    </location>
</feature>
<sequence>MHLKRCLLSGLLLLFLSTPYHGLHALPLNNPFWTRAIRPLLLHLPTHHTIAAQSSPTTEVSTTTQDSHLTGSQTMVSGCEPLEGANCHGYNKFSREKLLSEEDYSSLMPGHNIDHSTNPLPIIAQSPE</sequence>
<feature type="region of interest" description="Disordered" evidence="1">
    <location>
        <begin position="52"/>
        <end position="75"/>
    </location>
</feature>
<keyword evidence="2" id="KW-0732">Signal</keyword>
<dbReference type="EMBL" id="JABFUD020000009">
    <property type="protein sequence ID" value="KAI5075608.1"/>
    <property type="molecule type" value="Genomic_DNA"/>
</dbReference>